<dbReference type="SFLD" id="SFLDG01065">
    <property type="entry name" value="anaerobic_coproporphyrinogen-I"/>
    <property type="match status" value="1"/>
</dbReference>
<dbReference type="PANTHER" id="PTHR13932">
    <property type="entry name" value="COPROPORPHYRINIGEN III OXIDASE"/>
    <property type="match status" value="1"/>
</dbReference>
<protein>
    <recommendedName>
        <fullName evidence="3 10">Heme chaperone HemW</fullName>
    </recommendedName>
</protein>
<evidence type="ECO:0000256" key="4">
    <source>
        <dbReference type="ARBA" id="ARBA00022617"/>
    </source>
</evidence>
<dbReference type="GO" id="GO:0006779">
    <property type="term" value="P:porphyrin-containing compound biosynthetic process"/>
    <property type="evidence" value="ECO:0007669"/>
    <property type="project" value="InterPro"/>
</dbReference>
<comment type="cofactor">
    <cofactor evidence="1">
        <name>[4Fe-4S] cluster</name>
        <dbReference type="ChEBI" id="CHEBI:49883"/>
    </cofactor>
</comment>
<keyword evidence="13" id="KW-1185">Reference proteome</keyword>
<dbReference type="PROSITE" id="PS51918">
    <property type="entry name" value="RADICAL_SAM"/>
    <property type="match status" value="1"/>
</dbReference>
<dbReference type="GO" id="GO:0004109">
    <property type="term" value="F:coproporphyrinogen oxidase activity"/>
    <property type="evidence" value="ECO:0007669"/>
    <property type="project" value="InterPro"/>
</dbReference>
<keyword evidence="8 10" id="KW-0411">Iron-sulfur</keyword>
<dbReference type="InterPro" id="IPR010723">
    <property type="entry name" value="HemN_C"/>
</dbReference>
<evidence type="ECO:0000256" key="5">
    <source>
        <dbReference type="ARBA" id="ARBA00022691"/>
    </source>
</evidence>
<dbReference type="NCBIfam" id="TIGR00539">
    <property type="entry name" value="hemN_rel"/>
    <property type="match status" value="1"/>
</dbReference>
<dbReference type="CDD" id="cd01335">
    <property type="entry name" value="Radical_SAM"/>
    <property type="match status" value="1"/>
</dbReference>
<dbReference type="AlphaFoldDB" id="A0A1Y2K2Q4"/>
<comment type="subcellular location">
    <subcellularLocation>
        <location evidence="10">Cytoplasm</location>
    </subcellularLocation>
</comment>
<dbReference type="GO" id="GO:0005737">
    <property type="term" value="C:cytoplasm"/>
    <property type="evidence" value="ECO:0007669"/>
    <property type="project" value="UniProtKB-SubCell"/>
</dbReference>
<sequence>MDPFPLPPLALYIHLPWCASKCPYCDFHSRVEEVVPQQRYIAALLQDLRYWRARLGNDPRPLDSLFLGGGTPSRFAPDAIAELLSGIHAIWPLKPGAEITLEANPESLLEHTAAAYKQAGITRLSVGIQALDDARLRFLERPHDAAMAHTALQSIAEAGFASWGLDLIYATPGQSLDGWFAELSQALAYQPPHLSAYALTIEPGTRFYEQVGQGAWSAMEEGAQAQFFVETRHFLATEGRPAYEISNFAAPGQGCRHNLNTWRFGDYLGLGAAAHGKISHWDGARLRVTRTAVRADAAAYMAHMERAGAPLLNRDVVIGTDEAADECVILGLRMGEGVALAAYRALCGEDLIVKRGGEIARYGELGLLERSETHVRLSEGGFLHADGVISALMD</sequence>
<evidence type="ECO:0000256" key="2">
    <source>
        <dbReference type="ARBA" id="ARBA00006100"/>
    </source>
</evidence>
<evidence type="ECO:0000256" key="8">
    <source>
        <dbReference type="ARBA" id="ARBA00023014"/>
    </source>
</evidence>
<evidence type="ECO:0000256" key="3">
    <source>
        <dbReference type="ARBA" id="ARBA00017228"/>
    </source>
</evidence>
<dbReference type="InterPro" id="IPR007197">
    <property type="entry name" value="rSAM"/>
</dbReference>
<comment type="caution">
    <text evidence="12">The sequence shown here is derived from an EMBL/GenBank/DDBJ whole genome shotgun (WGS) entry which is preliminary data.</text>
</comment>
<keyword evidence="5 10" id="KW-0949">S-adenosyl-L-methionine</keyword>
<dbReference type="EMBL" id="LVJN01000021">
    <property type="protein sequence ID" value="OSM00472.1"/>
    <property type="molecule type" value="Genomic_DNA"/>
</dbReference>
<dbReference type="InterPro" id="IPR058240">
    <property type="entry name" value="rSAM_sf"/>
</dbReference>
<dbReference type="Pfam" id="PF04055">
    <property type="entry name" value="Radical_SAM"/>
    <property type="match status" value="1"/>
</dbReference>
<dbReference type="PANTHER" id="PTHR13932:SF5">
    <property type="entry name" value="RADICAL S-ADENOSYL METHIONINE DOMAIN-CONTAINING PROTEIN 1, MITOCHONDRIAL"/>
    <property type="match status" value="1"/>
</dbReference>
<organism evidence="12 13">
    <name type="scientific">Magnetofaba australis IT-1</name>
    <dbReference type="NCBI Taxonomy" id="1434232"/>
    <lineage>
        <taxon>Bacteria</taxon>
        <taxon>Pseudomonadati</taxon>
        <taxon>Pseudomonadota</taxon>
        <taxon>Magnetococcia</taxon>
        <taxon>Magnetococcales</taxon>
        <taxon>Magnetococcaceae</taxon>
        <taxon>Magnetofaba</taxon>
    </lineage>
</organism>
<keyword evidence="9 10" id="KW-0143">Chaperone</keyword>
<evidence type="ECO:0000256" key="1">
    <source>
        <dbReference type="ARBA" id="ARBA00001966"/>
    </source>
</evidence>
<comment type="function">
    <text evidence="10">Probably acts as a heme chaperone, transferring heme to an unknown acceptor. Binds one molecule of heme per monomer, possibly covalently. Binds 1 [4Fe-4S] cluster. The cluster is coordinated with 3 cysteines and an exchangeable S-adenosyl-L-methionine.</text>
</comment>
<reference evidence="12 13" key="1">
    <citation type="journal article" date="2016" name="BMC Genomics">
        <title>Combined genomic and structural analyses of a cultured magnetotactic bacterium reveals its niche adaptation to a dynamic environment.</title>
        <authorList>
            <person name="Araujo A.C."/>
            <person name="Morillo V."/>
            <person name="Cypriano J."/>
            <person name="Teixeira L.C."/>
            <person name="Leao P."/>
            <person name="Lyra S."/>
            <person name="Almeida L.G."/>
            <person name="Bazylinski D.A."/>
            <person name="Vasconcellos A.T."/>
            <person name="Abreu F."/>
            <person name="Lins U."/>
        </authorList>
    </citation>
    <scope>NUCLEOTIDE SEQUENCE [LARGE SCALE GENOMIC DNA]</scope>
    <source>
        <strain evidence="12 13">IT-1</strain>
    </source>
</reference>
<keyword evidence="10" id="KW-0004">4Fe-4S</keyword>
<dbReference type="InterPro" id="IPR013785">
    <property type="entry name" value="Aldolase_TIM"/>
</dbReference>
<dbReference type="GO" id="GO:0046872">
    <property type="term" value="F:metal ion binding"/>
    <property type="evidence" value="ECO:0007669"/>
    <property type="project" value="UniProtKB-UniRule"/>
</dbReference>
<dbReference type="InterPro" id="IPR006638">
    <property type="entry name" value="Elp3/MiaA/NifB-like_rSAM"/>
</dbReference>
<evidence type="ECO:0000256" key="6">
    <source>
        <dbReference type="ARBA" id="ARBA00022723"/>
    </source>
</evidence>
<evidence type="ECO:0000313" key="12">
    <source>
        <dbReference type="EMBL" id="OSM00472.1"/>
    </source>
</evidence>
<evidence type="ECO:0000256" key="10">
    <source>
        <dbReference type="RuleBase" id="RU364116"/>
    </source>
</evidence>
<dbReference type="SFLD" id="SFLDF00288">
    <property type="entry name" value="HemN-like__clustered_with_nucl"/>
    <property type="match status" value="1"/>
</dbReference>
<feature type="domain" description="Radical SAM core" evidence="11">
    <location>
        <begin position="3"/>
        <end position="238"/>
    </location>
</feature>
<keyword evidence="6 10" id="KW-0479">Metal-binding</keyword>
<dbReference type="SMART" id="SM00729">
    <property type="entry name" value="Elp3"/>
    <property type="match status" value="1"/>
</dbReference>
<gene>
    <name evidence="12" type="ORF">MAIT1_01000</name>
</gene>
<comment type="similarity">
    <text evidence="2">Belongs to the anaerobic coproporphyrinogen-III oxidase family. HemW subfamily.</text>
</comment>
<proteinExistence type="inferred from homology"/>
<dbReference type="Gene3D" id="3.20.20.70">
    <property type="entry name" value="Aldolase class I"/>
    <property type="match status" value="1"/>
</dbReference>
<dbReference type="GO" id="GO:0051539">
    <property type="term" value="F:4 iron, 4 sulfur cluster binding"/>
    <property type="evidence" value="ECO:0007669"/>
    <property type="project" value="UniProtKB-UniRule"/>
</dbReference>
<evidence type="ECO:0000259" key="11">
    <source>
        <dbReference type="PROSITE" id="PS51918"/>
    </source>
</evidence>
<evidence type="ECO:0000256" key="9">
    <source>
        <dbReference type="ARBA" id="ARBA00023186"/>
    </source>
</evidence>
<dbReference type="RefSeq" id="WP_085447190.1">
    <property type="nucleotide sequence ID" value="NZ_LVJN01000021.1"/>
</dbReference>
<keyword evidence="7 10" id="KW-0408">Iron</keyword>
<name>A0A1Y2K2Q4_9PROT</name>
<dbReference type="SFLD" id="SFLDS00029">
    <property type="entry name" value="Radical_SAM"/>
    <property type="match status" value="1"/>
</dbReference>
<accession>A0A1Y2K2Q4</accession>
<dbReference type="InterPro" id="IPR004559">
    <property type="entry name" value="HemW-like"/>
</dbReference>
<dbReference type="OrthoDB" id="9808022at2"/>
<evidence type="ECO:0000256" key="7">
    <source>
        <dbReference type="ARBA" id="ARBA00023004"/>
    </source>
</evidence>
<keyword evidence="4 10" id="KW-0349">Heme</keyword>
<dbReference type="STRING" id="1434232.MAIT1_01000"/>
<dbReference type="InterPro" id="IPR034505">
    <property type="entry name" value="Coproporphyrinogen-III_oxidase"/>
</dbReference>
<dbReference type="Proteomes" id="UP000194003">
    <property type="component" value="Unassembled WGS sequence"/>
</dbReference>
<evidence type="ECO:0000313" key="13">
    <source>
        <dbReference type="Proteomes" id="UP000194003"/>
    </source>
</evidence>
<keyword evidence="10" id="KW-0963">Cytoplasm</keyword>
<dbReference type="Pfam" id="PF06969">
    <property type="entry name" value="HemN_C"/>
    <property type="match status" value="1"/>
</dbReference>
<dbReference type="SUPFAM" id="SSF102114">
    <property type="entry name" value="Radical SAM enzymes"/>
    <property type="match status" value="1"/>
</dbReference>
<dbReference type="SFLD" id="SFLDF00562">
    <property type="entry name" value="HemN-like__clustered_with_heat"/>
    <property type="match status" value="1"/>
</dbReference>